<dbReference type="InterPro" id="IPR008603">
    <property type="entry name" value="DCTN4"/>
</dbReference>
<comment type="caution">
    <text evidence="15">The sequence shown here is derived from an EMBL/GenBank/DDBJ whole genome shotgun (WGS) entry which is preliminary data.</text>
</comment>
<evidence type="ECO:0000256" key="11">
    <source>
        <dbReference type="ARBA" id="ARBA00034776"/>
    </source>
</evidence>
<proteinExistence type="inferred from homology"/>
<evidence type="ECO:0000256" key="7">
    <source>
        <dbReference type="ARBA" id="ARBA00022843"/>
    </source>
</evidence>
<evidence type="ECO:0000256" key="6">
    <source>
        <dbReference type="ARBA" id="ARBA00022553"/>
    </source>
</evidence>
<keyword evidence="7" id="KW-0832">Ubl conjugation</keyword>
<evidence type="ECO:0000256" key="10">
    <source>
        <dbReference type="ARBA" id="ARBA00023212"/>
    </source>
</evidence>
<evidence type="ECO:0000256" key="8">
    <source>
        <dbReference type="ARBA" id="ARBA00022990"/>
    </source>
</evidence>
<gene>
    <name evidence="15" type="ORF">OCU04_006413</name>
</gene>
<keyword evidence="9" id="KW-0175">Coiled coil</keyword>
<evidence type="ECO:0000256" key="13">
    <source>
        <dbReference type="ARBA" id="ARBA00093507"/>
    </source>
</evidence>
<evidence type="ECO:0000256" key="3">
    <source>
        <dbReference type="ARBA" id="ARBA00004657"/>
    </source>
</evidence>
<evidence type="ECO:0000256" key="14">
    <source>
        <dbReference type="SAM" id="MobiDB-lite"/>
    </source>
</evidence>
<dbReference type="PANTHER" id="PTHR13034:SF2">
    <property type="entry name" value="DYNACTIN SUBUNIT 4"/>
    <property type="match status" value="1"/>
</dbReference>
<evidence type="ECO:0000256" key="4">
    <source>
        <dbReference type="ARBA" id="ARBA00022490"/>
    </source>
</evidence>
<feature type="region of interest" description="Disordered" evidence="14">
    <location>
        <begin position="539"/>
        <end position="564"/>
    </location>
</feature>
<evidence type="ECO:0000313" key="15">
    <source>
        <dbReference type="EMBL" id="KAJ8065742.1"/>
    </source>
</evidence>
<keyword evidence="16" id="KW-1185">Reference proteome</keyword>
<evidence type="ECO:0000256" key="5">
    <source>
        <dbReference type="ARBA" id="ARBA00022499"/>
    </source>
</evidence>
<evidence type="ECO:0000313" key="16">
    <source>
        <dbReference type="Proteomes" id="UP001152300"/>
    </source>
</evidence>
<dbReference type="OrthoDB" id="283815at2759"/>
<comment type="similarity">
    <text evidence="11">Belongs to the dynactin subunit 4 family.</text>
</comment>
<evidence type="ECO:0000256" key="12">
    <source>
        <dbReference type="ARBA" id="ARBA00034864"/>
    </source>
</evidence>
<dbReference type="GO" id="GO:0005869">
    <property type="term" value="C:dynactin complex"/>
    <property type="evidence" value="ECO:0007669"/>
    <property type="project" value="InterPro"/>
</dbReference>
<dbReference type="GO" id="GO:0001725">
    <property type="term" value="C:stress fiber"/>
    <property type="evidence" value="ECO:0007669"/>
    <property type="project" value="UniProtKB-SubCell"/>
</dbReference>
<dbReference type="AlphaFoldDB" id="A0A9X0AMZ2"/>
<keyword evidence="5" id="KW-1017">Isopeptide bond</keyword>
<reference evidence="15" key="1">
    <citation type="submission" date="2022-11" db="EMBL/GenBank/DDBJ databases">
        <title>Genome Resource of Sclerotinia nivalis Strain SnTB1, a Plant Pathogen Isolated from American Ginseng.</title>
        <authorList>
            <person name="Fan S."/>
        </authorList>
    </citation>
    <scope>NUCLEOTIDE SEQUENCE</scope>
    <source>
        <strain evidence="15">SnTB1</strain>
    </source>
</reference>
<comment type="subcellular location">
    <subcellularLocation>
        <location evidence="1">Cytoplasm</location>
        <location evidence="1">Cytoskeleton</location>
        <location evidence="1">Microtubule organizing center</location>
        <location evidence="1">Centrosome</location>
    </subcellularLocation>
    <subcellularLocation>
        <location evidence="2">Cytoplasm</location>
        <location evidence="2">Cytoskeleton</location>
        <location evidence="2">Stress fiber</location>
    </subcellularLocation>
    <subcellularLocation>
        <location evidence="3">Cytoplasm</location>
        <location evidence="3">Myofibril</location>
    </subcellularLocation>
</comment>
<dbReference type="Proteomes" id="UP001152300">
    <property type="component" value="Unassembled WGS sequence"/>
</dbReference>
<dbReference type="EMBL" id="JAPEIS010000006">
    <property type="protein sequence ID" value="KAJ8065742.1"/>
    <property type="molecule type" value="Genomic_DNA"/>
</dbReference>
<evidence type="ECO:0000256" key="2">
    <source>
        <dbReference type="ARBA" id="ARBA00004529"/>
    </source>
</evidence>
<name>A0A9X0AMZ2_9HELO</name>
<keyword evidence="10" id="KW-0206">Cytoskeleton</keyword>
<organism evidence="15 16">
    <name type="scientific">Sclerotinia nivalis</name>
    <dbReference type="NCBI Taxonomy" id="352851"/>
    <lineage>
        <taxon>Eukaryota</taxon>
        <taxon>Fungi</taxon>
        <taxon>Dikarya</taxon>
        <taxon>Ascomycota</taxon>
        <taxon>Pezizomycotina</taxon>
        <taxon>Leotiomycetes</taxon>
        <taxon>Helotiales</taxon>
        <taxon>Sclerotiniaceae</taxon>
        <taxon>Sclerotinia</taxon>
    </lineage>
</organism>
<dbReference type="Pfam" id="PF05502">
    <property type="entry name" value="Dynactin_p62"/>
    <property type="match status" value="1"/>
</dbReference>
<dbReference type="PANTHER" id="PTHR13034">
    <property type="entry name" value="DYNACTIN P62 SUBUNIT"/>
    <property type="match status" value="1"/>
</dbReference>
<evidence type="ECO:0000256" key="1">
    <source>
        <dbReference type="ARBA" id="ARBA00004300"/>
    </source>
</evidence>
<protein>
    <recommendedName>
        <fullName evidence="12">Dynactin subunit 4</fullName>
    </recommendedName>
</protein>
<keyword evidence="8" id="KW-0007">Acetylation</keyword>
<keyword evidence="4" id="KW-0963">Cytoplasm</keyword>
<accession>A0A9X0AMZ2</accession>
<keyword evidence="6" id="KW-0597">Phosphoprotein</keyword>
<sequence length="671" mass="74799">MRIMKIANLDSSDVYSSKVRLGNGRLTSKLPASHASHASYILCLFLAQKTSFNRIIYSPDPCQIFIIHPPLQISHLSNLEIPYSIMSTFKPYTYFQCPCSDTSILANSSTPPGSPTLEEERTFDPRAPRANYSLYPLEHLLYCEDCHQIRCSRCVLDEIVTWYCPSCLFEVPSSTVKSEGNRCTRSCFQCPICISPLSVNEAPIGEQYNIPIPSPTAPYILHCAYCMWSSTEIGIRFEKPNSVYSQLSKIKNGGDSLISAKERRRDREERRTSLATETILEEADEVTEKHLDPNEKLDIEGQYANLRSFYQDQLADSNPSSALGFSNDYGYGSPGALTRIMGLYTGGSFGDRKARSKAASIREAIDSSEGLQVYDSEAESIAVSQLLKEGWEGTITTEQRTSQTSPSTRFLDSLRPIPCLLRTKRSKRCRTCRHILSKPESKVPTTRFRIRLVALSYVPSISLSPLQPTPAPTPAPASIILTPLKPTQFLLTFKNPLFEPIKISLATKGLTTDRHASKVILLCPQFDVGANTDMWDEALQDSSSSTHDRKHSTATHSSMQSLDLTNEAHGKPWDKGRNWTSVVVEVTPGKLKTKLPGLEQQRRLEEEVQKERVEEDADVCEIALFVRVEWEADTAGDGDGTGKLGGLGDRDAREKRELAYWCVVGVGRIGK</sequence>
<evidence type="ECO:0000256" key="9">
    <source>
        <dbReference type="ARBA" id="ARBA00023054"/>
    </source>
</evidence>
<comment type="subunit">
    <text evidence="13">Subunit of dynactin, a multiprotein complex part of a tripartite complex with dynein and a adapter, such as BICDL1, BICD2 or HOOK3. The dynactin complex is built around ACTR1A/ACTB filament and consists of an actin-related filament composed of a shoulder domain, a pointed end and a barbed end. Its length is defined by its flexible shoulder domain. The soulder is composed of 2 DCTN1 subunits, 4 DCTN2 and 2 DCTN3. The 4 DCNT2 (via N-terminus) bind the ACTR1A filament and act as molecular rulers to determine the length. The pointed end is important for binding dynein-dynactin cargo adapters. Consists of 4 subunits: ACTR10, DCNT4, DCTN5 and DCTN6. The barbed end is composed of a CAPZA1:CAPZB heterodimers, which binds ACTR1A/ACTB filament and dynactin and stabilizes dynactin. Interacts with ATP7B, but not ATP7A, in a copper-dependent manner. Interacts with ANK2; this interaction is required for localization at costameres. Interacts with N4BP2L1.</text>
</comment>
<feature type="compositionally biased region" description="Polar residues" evidence="14">
    <location>
        <begin position="554"/>
        <end position="564"/>
    </location>
</feature>